<feature type="region of interest" description="Disordered" evidence="1">
    <location>
        <begin position="104"/>
        <end position="133"/>
    </location>
</feature>
<evidence type="ECO:0000313" key="3">
    <source>
        <dbReference type="Proteomes" id="UP000774617"/>
    </source>
</evidence>
<name>A0ABQ8G263_9PEZI</name>
<sequence>MRRNGRPQCRRWCPRPQAPGDRPCAPRSDSVSLLHWRKEWSGAMPESSPNRSGGAGLTGGAHGCCLGKLAGGVRPTRINVGGVRPASANVTCSLSFRRISALRAARRSPRGDDLTDPSRPRDRDRDRDLDLQPGRWASLPARCALAPLSLPLSRLRHRPSPGPTPPLPRPRKS</sequence>
<feature type="region of interest" description="Disordered" evidence="1">
    <location>
        <begin position="150"/>
        <end position="173"/>
    </location>
</feature>
<feature type="compositionally biased region" description="Basic and acidic residues" evidence="1">
    <location>
        <begin position="109"/>
        <end position="130"/>
    </location>
</feature>
<feature type="region of interest" description="Disordered" evidence="1">
    <location>
        <begin position="1"/>
        <end position="28"/>
    </location>
</feature>
<gene>
    <name evidence="2" type="ORF">B0J12DRAFT_218302</name>
</gene>
<accession>A0ABQ8G263</accession>
<evidence type="ECO:0000313" key="2">
    <source>
        <dbReference type="EMBL" id="KAH7041994.1"/>
    </source>
</evidence>
<dbReference type="Proteomes" id="UP000774617">
    <property type="component" value="Unassembled WGS sequence"/>
</dbReference>
<dbReference type="EMBL" id="JAGTJR010000028">
    <property type="protein sequence ID" value="KAH7041994.1"/>
    <property type="molecule type" value="Genomic_DNA"/>
</dbReference>
<protein>
    <submittedName>
        <fullName evidence="2">Uncharacterized protein</fullName>
    </submittedName>
</protein>
<feature type="compositionally biased region" description="Basic residues" evidence="1">
    <location>
        <begin position="1"/>
        <end position="13"/>
    </location>
</feature>
<reference evidence="2 3" key="1">
    <citation type="journal article" date="2021" name="Nat. Commun.">
        <title>Genetic determinants of endophytism in the Arabidopsis root mycobiome.</title>
        <authorList>
            <person name="Mesny F."/>
            <person name="Miyauchi S."/>
            <person name="Thiergart T."/>
            <person name="Pickel B."/>
            <person name="Atanasova L."/>
            <person name="Karlsson M."/>
            <person name="Huettel B."/>
            <person name="Barry K.W."/>
            <person name="Haridas S."/>
            <person name="Chen C."/>
            <person name="Bauer D."/>
            <person name="Andreopoulos W."/>
            <person name="Pangilinan J."/>
            <person name="LaButti K."/>
            <person name="Riley R."/>
            <person name="Lipzen A."/>
            <person name="Clum A."/>
            <person name="Drula E."/>
            <person name="Henrissat B."/>
            <person name="Kohler A."/>
            <person name="Grigoriev I.V."/>
            <person name="Martin F.M."/>
            <person name="Hacquard S."/>
        </authorList>
    </citation>
    <scope>NUCLEOTIDE SEQUENCE [LARGE SCALE GENOMIC DNA]</scope>
    <source>
        <strain evidence="2 3">MPI-SDFR-AT-0080</strain>
    </source>
</reference>
<organism evidence="2 3">
    <name type="scientific">Macrophomina phaseolina</name>
    <dbReference type="NCBI Taxonomy" id="35725"/>
    <lineage>
        <taxon>Eukaryota</taxon>
        <taxon>Fungi</taxon>
        <taxon>Dikarya</taxon>
        <taxon>Ascomycota</taxon>
        <taxon>Pezizomycotina</taxon>
        <taxon>Dothideomycetes</taxon>
        <taxon>Dothideomycetes incertae sedis</taxon>
        <taxon>Botryosphaeriales</taxon>
        <taxon>Botryosphaeriaceae</taxon>
        <taxon>Macrophomina</taxon>
    </lineage>
</organism>
<keyword evidence="3" id="KW-1185">Reference proteome</keyword>
<proteinExistence type="predicted"/>
<feature type="compositionally biased region" description="Pro residues" evidence="1">
    <location>
        <begin position="160"/>
        <end position="173"/>
    </location>
</feature>
<comment type="caution">
    <text evidence="2">The sequence shown here is derived from an EMBL/GenBank/DDBJ whole genome shotgun (WGS) entry which is preliminary data.</text>
</comment>
<evidence type="ECO:0000256" key="1">
    <source>
        <dbReference type="SAM" id="MobiDB-lite"/>
    </source>
</evidence>